<dbReference type="AlphaFoldDB" id="A0A9J7LQY1"/>
<sequence length="229" mass="25021">MLPEPLAGSTSNSRFGRDVEVNSMNLSPKQQVEMLKKEQKEMENTQRETAESIVTSLDHVADTLLALQPANVEYQTSFKTERVAVAVVRSPANEDIQVHAGGIVANIPGRESKTQTTDVLDLKMSVFQKNPYSWAESTGGQNISSPVAFVTMTENKAESITEKRRLNLDFPFLPAQPRGQPNDPTPLNGATKQPGVVEGNSKVSNGENMTHHAFVVPEDNVVPVVHLTC</sequence>
<evidence type="ECO:0000256" key="1">
    <source>
        <dbReference type="SAM" id="MobiDB-lite"/>
    </source>
</evidence>
<gene>
    <name evidence="3" type="primary">LOC118422206</name>
</gene>
<keyword evidence="2" id="KW-1185">Reference proteome</keyword>
<name>A0A9J7LQY1_BRAFL</name>
<dbReference type="RefSeq" id="XP_035685615.1">
    <property type="nucleotide sequence ID" value="XM_035829722.1"/>
</dbReference>
<dbReference type="OMA" id="GSKTHDM"/>
<protein>
    <submittedName>
        <fullName evidence="3">Uncharacterized protein LOC118422206</fullName>
    </submittedName>
</protein>
<reference evidence="2" key="1">
    <citation type="journal article" date="2020" name="Nat. Ecol. Evol.">
        <title>Deeply conserved synteny resolves early events in vertebrate evolution.</title>
        <authorList>
            <person name="Simakov O."/>
            <person name="Marletaz F."/>
            <person name="Yue J.X."/>
            <person name="O'Connell B."/>
            <person name="Jenkins J."/>
            <person name="Brandt A."/>
            <person name="Calef R."/>
            <person name="Tung C.H."/>
            <person name="Huang T.K."/>
            <person name="Schmutz J."/>
            <person name="Satoh N."/>
            <person name="Yu J.K."/>
            <person name="Putnam N.H."/>
            <person name="Green R.E."/>
            <person name="Rokhsar D.S."/>
        </authorList>
    </citation>
    <scope>NUCLEOTIDE SEQUENCE [LARGE SCALE GENOMIC DNA]</scope>
    <source>
        <strain evidence="2">S238N-H82</strain>
    </source>
</reference>
<proteinExistence type="predicted"/>
<feature type="region of interest" description="Disordered" evidence="1">
    <location>
        <begin position="174"/>
        <end position="205"/>
    </location>
</feature>
<dbReference type="Proteomes" id="UP000001554">
    <property type="component" value="Chromosome 9"/>
</dbReference>
<dbReference type="OrthoDB" id="5322100at2759"/>
<evidence type="ECO:0000313" key="2">
    <source>
        <dbReference type="Proteomes" id="UP000001554"/>
    </source>
</evidence>
<accession>A0A9J7LQY1</accession>
<evidence type="ECO:0000313" key="3">
    <source>
        <dbReference type="RefSeq" id="XP_035685615.1"/>
    </source>
</evidence>
<feature type="region of interest" description="Disordered" evidence="1">
    <location>
        <begin position="1"/>
        <end position="25"/>
    </location>
</feature>
<reference evidence="3" key="2">
    <citation type="submission" date="2025-08" db="UniProtKB">
        <authorList>
            <consortium name="RefSeq"/>
        </authorList>
    </citation>
    <scope>IDENTIFICATION</scope>
    <source>
        <strain evidence="3">S238N-H82</strain>
        <tissue evidence="3">Testes</tissue>
    </source>
</reference>
<dbReference type="GeneID" id="118422206"/>
<dbReference type="KEGG" id="bfo:118422206"/>
<organism evidence="2 3">
    <name type="scientific">Branchiostoma floridae</name>
    <name type="common">Florida lancelet</name>
    <name type="synonym">Amphioxus</name>
    <dbReference type="NCBI Taxonomy" id="7739"/>
    <lineage>
        <taxon>Eukaryota</taxon>
        <taxon>Metazoa</taxon>
        <taxon>Chordata</taxon>
        <taxon>Cephalochordata</taxon>
        <taxon>Leptocardii</taxon>
        <taxon>Amphioxiformes</taxon>
        <taxon>Branchiostomatidae</taxon>
        <taxon>Branchiostoma</taxon>
    </lineage>
</organism>